<organism evidence="10 11">
    <name type="scientific">Eruca vesicaria subsp. sativa</name>
    <name type="common">Garden rocket</name>
    <name type="synonym">Eruca sativa</name>
    <dbReference type="NCBI Taxonomy" id="29727"/>
    <lineage>
        <taxon>Eukaryota</taxon>
        <taxon>Viridiplantae</taxon>
        <taxon>Streptophyta</taxon>
        <taxon>Embryophyta</taxon>
        <taxon>Tracheophyta</taxon>
        <taxon>Spermatophyta</taxon>
        <taxon>Magnoliopsida</taxon>
        <taxon>eudicotyledons</taxon>
        <taxon>Gunneridae</taxon>
        <taxon>Pentapetalae</taxon>
        <taxon>rosids</taxon>
        <taxon>malvids</taxon>
        <taxon>Brassicales</taxon>
        <taxon>Brassicaceae</taxon>
        <taxon>Brassiceae</taxon>
        <taxon>Eruca</taxon>
    </lineage>
</organism>
<evidence type="ECO:0000256" key="5">
    <source>
        <dbReference type="ARBA" id="ARBA00022577"/>
    </source>
</evidence>
<sequence>MAKPTSLFVFPIMFRVILSLVEYNMGCMTVIGTCRYIPDCSSACKVRFGEKAFGYCDRDGDYGRCLCYFPCPSEKNN</sequence>
<dbReference type="GO" id="GO:0005576">
    <property type="term" value="C:extracellular region"/>
    <property type="evidence" value="ECO:0007669"/>
    <property type="project" value="UniProtKB-SubCell"/>
</dbReference>
<dbReference type="EMBL" id="CAKOAT010097376">
    <property type="protein sequence ID" value="CAH8322300.1"/>
    <property type="molecule type" value="Genomic_DNA"/>
</dbReference>
<evidence type="ECO:0000256" key="4">
    <source>
        <dbReference type="ARBA" id="ARBA00022529"/>
    </source>
</evidence>
<comment type="caution">
    <text evidence="10">The sequence shown here is derived from an EMBL/GenBank/DDBJ whole genome shotgun (WGS) entry which is preliminary data.</text>
</comment>
<evidence type="ECO:0000256" key="9">
    <source>
        <dbReference type="RuleBase" id="RU367109"/>
    </source>
</evidence>
<dbReference type="GO" id="GO:0050832">
    <property type="term" value="P:defense response to fungus"/>
    <property type="evidence" value="ECO:0007669"/>
    <property type="project" value="UniProtKB-UniRule"/>
</dbReference>
<keyword evidence="11" id="KW-1185">Reference proteome</keyword>
<proteinExistence type="inferred from homology"/>
<keyword evidence="5 9" id="KW-0295">Fungicide</keyword>
<dbReference type="PANTHER" id="PTHR36788:SF3">
    <property type="entry name" value="DEFENSIN-LIKE PROTEIN 171-RELATED"/>
    <property type="match status" value="1"/>
</dbReference>
<evidence type="ECO:0000256" key="3">
    <source>
        <dbReference type="ARBA" id="ARBA00022525"/>
    </source>
</evidence>
<evidence type="ECO:0000256" key="7">
    <source>
        <dbReference type="ARBA" id="ARBA00022821"/>
    </source>
</evidence>
<reference evidence="10 11" key="1">
    <citation type="submission" date="2022-03" db="EMBL/GenBank/DDBJ databases">
        <authorList>
            <person name="Macdonald S."/>
            <person name="Ahmed S."/>
            <person name="Newling K."/>
        </authorList>
    </citation>
    <scope>NUCLEOTIDE SEQUENCE [LARGE SCALE GENOMIC DNA]</scope>
</reference>
<feature type="signal peptide" evidence="9">
    <location>
        <begin position="1"/>
        <end position="19"/>
    </location>
</feature>
<evidence type="ECO:0000256" key="6">
    <source>
        <dbReference type="ARBA" id="ARBA00022729"/>
    </source>
</evidence>
<comment type="subcellular location">
    <subcellularLocation>
        <location evidence="1 9">Secreted</location>
    </subcellularLocation>
</comment>
<keyword evidence="6 9" id="KW-0732">Signal</keyword>
<keyword evidence="3 9" id="KW-0964">Secreted</keyword>
<evidence type="ECO:0000256" key="2">
    <source>
        <dbReference type="ARBA" id="ARBA00006722"/>
    </source>
</evidence>
<keyword evidence="7 9" id="KW-0611">Plant defense</keyword>
<accession>A0ABC8JCR6</accession>
<name>A0ABC8JCR6_ERUVS</name>
<dbReference type="InterPro" id="IPR039641">
    <property type="entry name" value="LCR"/>
</dbReference>
<evidence type="ECO:0000313" key="11">
    <source>
        <dbReference type="Proteomes" id="UP001642260"/>
    </source>
</evidence>
<dbReference type="GO" id="GO:0031640">
    <property type="term" value="P:killing of cells of another organism"/>
    <property type="evidence" value="ECO:0007669"/>
    <property type="project" value="UniProtKB-UniRule"/>
</dbReference>
<evidence type="ECO:0000313" key="10">
    <source>
        <dbReference type="EMBL" id="CAH8322300.1"/>
    </source>
</evidence>
<comment type="similarity">
    <text evidence="2 9">Belongs to the DEFL family.</text>
</comment>
<evidence type="ECO:0000256" key="1">
    <source>
        <dbReference type="ARBA" id="ARBA00004613"/>
    </source>
</evidence>
<dbReference type="Proteomes" id="UP001642260">
    <property type="component" value="Unassembled WGS sequence"/>
</dbReference>
<protein>
    <recommendedName>
        <fullName evidence="9">Defensin-like protein</fullName>
    </recommendedName>
</protein>
<evidence type="ECO:0000256" key="8">
    <source>
        <dbReference type="ARBA" id="ARBA00023157"/>
    </source>
</evidence>
<feature type="chain" id="PRO_5044528128" description="Defensin-like protein" evidence="9">
    <location>
        <begin position="20"/>
        <end position="77"/>
    </location>
</feature>
<keyword evidence="8" id="KW-1015">Disulfide bond</keyword>
<keyword evidence="4 9" id="KW-0929">Antimicrobial</keyword>
<gene>
    <name evidence="10" type="ORF">ERUC_LOCUS9569</name>
</gene>
<dbReference type="PANTHER" id="PTHR36788">
    <property type="entry name" value="DEFENSIN-LIKE PROTEIN 183"/>
    <property type="match status" value="1"/>
</dbReference>
<dbReference type="AlphaFoldDB" id="A0ABC8JCR6"/>